<feature type="domain" description="K Homology" evidence="4">
    <location>
        <begin position="715"/>
        <end position="794"/>
    </location>
</feature>
<dbReference type="InterPro" id="IPR004087">
    <property type="entry name" value="KH_dom"/>
</dbReference>
<dbReference type="InterPro" id="IPR004088">
    <property type="entry name" value="KH_dom_type_1"/>
</dbReference>
<evidence type="ECO:0000259" key="4">
    <source>
        <dbReference type="SMART" id="SM00322"/>
    </source>
</evidence>
<evidence type="ECO:0000313" key="5">
    <source>
        <dbReference type="EMBL" id="PPQ77216.1"/>
    </source>
</evidence>
<dbReference type="InterPro" id="IPR036612">
    <property type="entry name" value="KH_dom_type_1_sf"/>
</dbReference>
<accession>A0A409WFD7</accession>
<evidence type="ECO:0000313" key="6">
    <source>
        <dbReference type="Proteomes" id="UP000283269"/>
    </source>
</evidence>
<feature type="domain" description="K Homology" evidence="4">
    <location>
        <begin position="629"/>
        <end position="711"/>
    </location>
</feature>
<keyword evidence="2" id="KW-0694">RNA-binding</keyword>
<gene>
    <name evidence="5" type="ORF">CVT25_011062</name>
</gene>
<evidence type="ECO:0000256" key="2">
    <source>
        <dbReference type="PROSITE-ProRule" id="PRU00117"/>
    </source>
</evidence>
<evidence type="ECO:0000256" key="1">
    <source>
        <dbReference type="ARBA" id="ARBA00022737"/>
    </source>
</evidence>
<dbReference type="AlphaFoldDB" id="A0A409WFD7"/>
<feature type="domain" description="K Homology" evidence="4">
    <location>
        <begin position="1151"/>
        <end position="1220"/>
    </location>
</feature>
<dbReference type="Proteomes" id="UP000283269">
    <property type="component" value="Unassembled WGS sequence"/>
</dbReference>
<dbReference type="FunCoup" id="A0A409WFD7">
    <property type="interactions" value="216"/>
</dbReference>
<reference evidence="5 6" key="1">
    <citation type="journal article" date="2018" name="Evol. Lett.">
        <title>Horizontal gene cluster transfer increased hallucinogenic mushroom diversity.</title>
        <authorList>
            <person name="Reynolds H.T."/>
            <person name="Vijayakumar V."/>
            <person name="Gluck-Thaler E."/>
            <person name="Korotkin H.B."/>
            <person name="Matheny P.B."/>
            <person name="Slot J.C."/>
        </authorList>
    </citation>
    <scope>NUCLEOTIDE SEQUENCE [LARGE SCALE GENOMIC DNA]</scope>
    <source>
        <strain evidence="5 6">2631</strain>
    </source>
</reference>
<dbReference type="PROSITE" id="PS50084">
    <property type="entry name" value="KH_TYPE_1"/>
    <property type="match status" value="8"/>
</dbReference>
<dbReference type="Gene3D" id="3.30.1370.10">
    <property type="entry name" value="K Homology domain, type 1"/>
    <property type="match status" value="8"/>
</dbReference>
<feature type="region of interest" description="Disordered" evidence="3">
    <location>
        <begin position="198"/>
        <end position="217"/>
    </location>
</feature>
<protein>
    <recommendedName>
        <fullName evidence="4">K Homology domain-containing protein</fullName>
    </recommendedName>
</protein>
<feature type="domain" description="K Homology" evidence="4">
    <location>
        <begin position="157"/>
        <end position="245"/>
    </location>
</feature>
<dbReference type="CDD" id="cd22448">
    <property type="entry name" value="KH-I_ScSCP160_rpt3"/>
    <property type="match status" value="1"/>
</dbReference>
<feature type="domain" description="K Homology" evidence="4">
    <location>
        <begin position="319"/>
        <end position="384"/>
    </location>
</feature>
<name>A0A409WFD7_PSICY</name>
<feature type="domain" description="K Homology" evidence="4">
    <location>
        <begin position="463"/>
        <end position="540"/>
    </location>
</feature>
<evidence type="ECO:0000256" key="3">
    <source>
        <dbReference type="SAM" id="MobiDB-lite"/>
    </source>
</evidence>
<feature type="domain" description="K Homology" evidence="4">
    <location>
        <begin position="799"/>
        <end position="870"/>
    </location>
</feature>
<dbReference type="SMART" id="SM00322">
    <property type="entry name" value="KH"/>
    <property type="match status" value="10"/>
</dbReference>
<dbReference type="EMBL" id="NHYD01003441">
    <property type="protein sequence ID" value="PPQ77216.1"/>
    <property type="molecule type" value="Genomic_DNA"/>
</dbReference>
<comment type="caution">
    <text evidence="5">The sequence shown here is derived from an EMBL/GenBank/DDBJ whole genome shotgun (WGS) entry which is preliminary data.</text>
</comment>
<keyword evidence="6" id="KW-1185">Reference proteome</keyword>
<sequence length="1229" mass="132266">MALSAADLQKKHELEGAPDPFPSLSPPASVKHKAPAVLSLDTDSEVAFPTLASAAPVNPVSNSAWGAAAGPRIKANIPRVPVFTESFTLSAIDLSNSGKDGKPATLGEVIKQVIAKYKVKVEASANQKARQTTFHVKAESQKELDKAKRSLLALLSPVVTLVINAPASTIGSIIGPKGATLKQIRDQTSVRVDIPKRDTLIGNGHTNGKASHDDDDEEELTIPVTLIGPQPLAYEAQVLLNQIISSKTSRATQRVRGIPAHILPFVLVRRPNFLEAAQDGAVNLTLNSPAREITVSGDREAVVRVVEAIKKTIEALEASITSVKISLPKRQHRLLTGQNADAVMTKSNCAVTVGKTEEVSDEVTVWGKATDLPAGLSAVMEQANSQYIHELTLPGPIALSKELATYLNRAQYTKVIKASHPNVDVFLPSTDSAASTLSIDLVGNKPEVDAVVKQVSELIGKLIGGTRDITIDWLLHRVITGKNGKKLKQFHEAHNVQAYFPNESLESSHILLVYDPLSSGASLSPDDKKKHLDDVEKEILKLARDAADVKTENVPVEKRWHEAVVGNGGTTLNAIIGEDTTLSIKVGVEAGDASTEDVILVRGVSTDVDRAVREILKIVENAKNDEIVNSHSTEFDIDKEYVGRIVGSQGAGVNKLRDQLGVKVDVSDDIEEKEKEGGKKKKAVHQKSKVKITGRKENVEEAKKRILAQIDRLADETSEILKIPSQYHSSLIGQSGKYAIRLEDKYSVKITFPRQSSENGEGKTREQLKSDEVLIKGGKKGVAGAKSELLDAVEFEKESNNVLKFTVPTRSVARILGRGGASINEIKDETDAQIDIDKNSDEGGSTTSISVRGTKKAVAAAKAAILAISEQVTEETTASVTVENKFHRTIIGAGGQGLKDLIAKCGGPSDPKLQAGLLRFPRQGESSDEVRIRGEPKLVAKIKAELEQRVATLRDTVILAVDIPNAQHRALIGRGGQHLNDVQDKFSVQIQFPGSRSYSQVGEPENASELEGVDAANIVKVSGAREACEKAIVELKGNVRAPAVAGPSSTIIVPLKYHHAISQQGQFFRTLRSIGVQVDHSAQPQKSAVPTRPTPSARIDDADDAAGQPEWEVVANYEDAEEGDSTWTIKARDQAGLDKAEKLIKDAVEGAKHMSHVGFLTMPDRSTFPRIVGSKGANISRLRNETGADITVSRENNTIVIVGSENEITAAKDAILRMVSNSSRGRRQE</sequence>
<dbReference type="OrthoDB" id="10027144at2759"/>
<feature type="domain" description="K Homology" evidence="4">
    <location>
        <begin position="955"/>
        <end position="1040"/>
    </location>
</feature>
<dbReference type="SUPFAM" id="SSF54791">
    <property type="entry name" value="Eukaryotic type KH-domain (KH-domain type I)"/>
    <property type="match status" value="8"/>
</dbReference>
<dbReference type="STRING" id="93625.A0A409WFD7"/>
<feature type="domain" description="K Homology" evidence="4">
    <location>
        <begin position="548"/>
        <end position="620"/>
    </location>
</feature>
<feature type="domain" description="K Homology" evidence="4">
    <location>
        <begin position="874"/>
        <end position="951"/>
    </location>
</feature>
<dbReference type="GO" id="GO:0003723">
    <property type="term" value="F:RNA binding"/>
    <property type="evidence" value="ECO:0007669"/>
    <property type="project" value="UniProtKB-UniRule"/>
</dbReference>
<feature type="region of interest" description="Disordered" evidence="3">
    <location>
        <begin position="1"/>
        <end position="28"/>
    </location>
</feature>
<keyword evidence="1" id="KW-0677">Repeat</keyword>
<dbReference type="InParanoid" id="A0A409WFD7"/>
<dbReference type="PANTHER" id="PTHR10288">
    <property type="entry name" value="KH DOMAIN CONTAINING RNA BINDING PROTEIN"/>
    <property type="match status" value="1"/>
</dbReference>
<dbReference type="CDD" id="cd00105">
    <property type="entry name" value="KH-I"/>
    <property type="match status" value="1"/>
</dbReference>
<proteinExistence type="predicted"/>
<dbReference type="Pfam" id="PF00013">
    <property type="entry name" value="KH_1"/>
    <property type="match status" value="7"/>
</dbReference>
<feature type="region of interest" description="Disordered" evidence="3">
    <location>
        <begin position="1079"/>
        <end position="1105"/>
    </location>
</feature>
<organism evidence="5 6">
    <name type="scientific">Psilocybe cyanescens</name>
    <dbReference type="NCBI Taxonomy" id="93625"/>
    <lineage>
        <taxon>Eukaryota</taxon>
        <taxon>Fungi</taxon>
        <taxon>Dikarya</taxon>
        <taxon>Basidiomycota</taxon>
        <taxon>Agaricomycotina</taxon>
        <taxon>Agaricomycetes</taxon>
        <taxon>Agaricomycetidae</taxon>
        <taxon>Agaricales</taxon>
        <taxon>Agaricineae</taxon>
        <taxon>Strophariaceae</taxon>
        <taxon>Psilocybe</taxon>
    </lineage>
</organism>